<gene>
    <name evidence="2" type="ORF">SAMN06265340_1026</name>
</gene>
<dbReference type="AlphaFoldDB" id="A0A238Y2B1"/>
<accession>A0A238Y2B1</accession>
<proteinExistence type="predicted"/>
<name>A0A238Y2B1_9BACT</name>
<dbReference type="EMBL" id="FZOB01000002">
    <property type="protein sequence ID" value="SNR64449.1"/>
    <property type="molecule type" value="Genomic_DNA"/>
</dbReference>
<evidence type="ECO:0000313" key="2">
    <source>
        <dbReference type="EMBL" id="SNR64449.1"/>
    </source>
</evidence>
<dbReference type="InterPro" id="IPR038444">
    <property type="entry name" value="DUF465_sf"/>
</dbReference>
<dbReference type="OrthoDB" id="15645at2"/>
<dbReference type="RefSeq" id="WP_089322362.1">
    <property type="nucleotide sequence ID" value="NZ_FZOB01000002.1"/>
</dbReference>
<organism evidence="2 3">
    <name type="scientific">Desulfurobacterium atlanticum</name>
    <dbReference type="NCBI Taxonomy" id="240169"/>
    <lineage>
        <taxon>Bacteria</taxon>
        <taxon>Pseudomonadati</taxon>
        <taxon>Aquificota</taxon>
        <taxon>Aquificia</taxon>
        <taxon>Desulfurobacteriales</taxon>
        <taxon>Desulfurobacteriaceae</taxon>
        <taxon>Desulfurobacterium</taxon>
    </lineage>
</organism>
<keyword evidence="3" id="KW-1185">Reference proteome</keyword>
<dbReference type="InterPro" id="IPR007420">
    <property type="entry name" value="DUF465"/>
</dbReference>
<evidence type="ECO:0008006" key="4">
    <source>
        <dbReference type="Google" id="ProtNLM"/>
    </source>
</evidence>
<sequence>MYRDENLKELARKKFHHFATLERKHQELDDIIDKMEKKTYLTPAEELELEKMKKERLKLRDEMVMLIKKAQEASENEK</sequence>
<dbReference type="Pfam" id="PF04325">
    <property type="entry name" value="DUF465"/>
    <property type="match status" value="1"/>
</dbReference>
<keyword evidence="1" id="KW-0175">Coiled coil</keyword>
<evidence type="ECO:0000256" key="1">
    <source>
        <dbReference type="SAM" id="Coils"/>
    </source>
</evidence>
<feature type="coiled-coil region" evidence="1">
    <location>
        <begin position="18"/>
        <end position="76"/>
    </location>
</feature>
<evidence type="ECO:0000313" key="3">
    <source>
        <dbReference type="Proteomes" id="UP000198405"/>
    </source>
</evidence>
<protein>
    <recommendedName>
        <fullName evidence="4">DUF465 domain-containing protein</fullName>
    </recommendedName>
</protein>
<reference evidence="3" key="1">
    <citation type="submission" date="2017-06" db="EMBL/GenBank/DDBJ databases">
        <authorList>
            <person name="Varghese N."/>
            <person name="Submissions S."/>
        </authorList>
    </citation>
    <scope>NUCLEOTIDE SEQUENCE [LARGE SCALE GENOMIC DNA]</scope>
    <source>
        <strain evidence="3">DSM 15668</strain>
    </source>
</reference>
<dbReference type="Gene3D" id="6.10.280.50">
    <property type="match status" value="1"/>
</dbReference>
<dbReference type="Proteomes" id="UP000198405">
    <property type="component" value="Unassembled WGS sequence"/>
</dbReference>